<feature type="domain" description="PRD" evidence="2">
    <location>
        <begin position="171"/>
        <end position="280"/>
    </location>
</feature>
<dbReference type="InterPro" id="IPR036634">
    <property type="entry name" value="PRD_sf"/>
</dbReference>
<name>A0A3E3DXP3_9FIRM</name>
<dbReference type="Gene3D" id="1.10.1790.10">
    <property type="entry name" value="PRD domain"/>
    <property type="match status" value="2"/>
</dbReference>
<protein>
    <submittedName>
        <fullName evidence="4">PRD domain-containing protein</fullName>
    </submittedName>
</protein>
<evidence type="ECO:0000259" key="2">
    <source>
        <dbReference type="PROSITE" id="PS51372"/>
    </source>
</evidence>
<dbReference type="EMBL" id="QUSK01000025">
    <property type="protein sequence ID" value="RGD74032.1"/>
    <property type="molecule type" value="Genomic_DNA"/>
</dbReference>
<reference evidence="3" key="2">
    <citation type="submission" date="2023-01" db="EMBL/GenBank/DDBJ databases">
        <title>Human gut microbiome strain richness.</title>
        <authorList>
            <person name="Chen-Liaw A."/>
        </authorList>
    </citation>
    <scope>NUCLEOTIDE SEQUENCE</scope>
    <source>
        <strain evidence="3">D8_m1001271B151109d0_201107</strain>
    </source>
</reference>
<evidence type="ECO:0000313" key="4">
    <source>
        <dbReference type="EMBL" id="RGD74032.1"/>
    </source>
</evidence>
<keyword evidence="1" id="KW-0677">Repeat</keyword>
<dbReference type="InterPro" id="IPR036650">
    <property type="entry name" value="CAT_RNA-bd_dom_sf"/>
</dbReference>
<dbReference type="RefSeq" id="WP_117446951.1">
    <property type="nucleotide sequence ID" value="NZ_CALCIP010000046.1"/>
</dbReference>
<dbReference type="InterPro" id="IPR004341">
    <property type="entry name" value="CAT_RNA-bd_dom"/>
</dbReference>
<feature type="domain" description="PRD" evidence="2">
    <location>
        <begin position="65"/>
        <end position="170"/>
    </location>
</feature>
<dbReference type="Proteomes" id="UP000260721">
    <property type="component" value="Unassembled WGS sequence"/>
</dbReference>
<dbReference type="PANTHER" id="PTHR30185">
    <property type="entry name" value="CRYPTIC BETA-GLUCOSIDE BGL OPERON ANTITERMINATOR"/>
    <property type="match status" value="1"/>
</dbReference>
<dbReference type="PROSITE" id="PS51372">
    <property type="entry name" value="PRD_2"/>
    <property type="match status" value="2"/>
</dbReference>
<dbReference type="EMBL" id="JAQLXO010000012">
    <property type="protein sequence ID" value="MDB7982687.1"/>
    <property type="molecule type" value="Genomic_DNA"/>
</dbReference>
<dbReference type="PANTHER" id="PTHR30185:SF15">
    <property type="entry name" value="CRYPTIC BETA-GLUCOSIDE BGL OPERON ANTITERMINATOR"/>
    <property type="match status" value="1"/>
</dbReference>
<sequence>MKISKIINNNLVHFYDENNVDCIAMGRGLGFGKKIGDEFGAMMVEKVYRIEDPIRTKQFSTLVKDIPLAHLEVANMIIDYAKSSLNTKLSDNIYISLVDHIDFALERIEQGIPFENKLLYEIKHYYTSEYLVGLEALNIVERELKIKLPEDEAGYIAIHLVEAEVDCTKPNYVQDVMNIIQSVMNIIKYHFSLELNPDTLAYERLLVHLRYFAGRVINQEQASICDDKFVARMKNNFPEETECTEKIRKYLKQNYDYDVSDDELIYLSVHIHRVLMSHKK</sequence>
<evidence type="ECO:0000313" key="3">
    <source>
        <dbReference type="EMBL" id="MDB7982687.1"/>
    </source>
</evidence>
<dbReference type="InterPro" id="IPR050661">
    <property type="entry name" value="BglG_antiterminators"/>
</dbReference>
<dbReference type="GO" id="GO:0006355">
    <property type="term" value="P:regulation of DNA-templated transcription"/>
    <property type="evidence" value="ECO:0007669"/>
    <property type="project" value="InterPro"/>
</dbReference>
<dbReference type="SMART" id="SM01061">
    <property type="entry name" value="CAT_RBD"/>
    <property type="match status" value="1"/>
</dbReference>
<dbReference type="NCBIfam" id="NF046042">
    <property type="entry name" value="LicT"/>
    <property type="match status" value="1"/>
</dbReference>
<dbReference type="AlphaFoldDB" id="A0A3E3DXP3"/>
<reference evidence="4 5" key="1">
    <citation type="submission" date="2018-08" db="EMBL/GenBank/DDBJ databases">
        <title>A genome reference for cultivated species of the human gut microbiota.</title>
        <authorList>
            <person name="Zou Y."/>
            <person name="Xue W."/>
            <person name="Luo G."/>
        </authorList>
    </citation>
    <scope>NUCLEOTIDE SEQUENCE [LARGE SCALE GENOMIC DNA]</scope>
    <source>
        <strain evidence="4 5">TF08-11</strain>
    </source>
</reference>
<accession>A0A3E3DXP3</accession>
<dbReference type="Proteomes" id="UP001212981">
    <property type="component" value="Unassembled WGS sequence"/>
</dbReference>
<evidence type="ECO:0000313" key="5">
    <source>
        <dbReference type="Proteomes" id="UP000260721"/>
    </source>
</evidence>
<evidence type="ECO:0000256" key="1">
    <source>
        <dbReference type="ARBA" id="ARBA00022737"/>
    </source>
</evidence>
<dbReference type="InterPro" id="IPR011608">
    <property type="entry name" value="PRD"/>
</dbReference>
<dbReference type="GO" id="GO:0003723">
    <property type="term" value="F:RNA binding"/>
    <property type="evidence" value="ECO:0007669"/>
    <property type="project" value="InterPro"/>
</dbReference>
<comment type="caution">
    <text evidence="4">The sequence shown here is derived from an EMBL/GenBank/DDBJ whole genome shotgun (WGS) entry which is preliminary data.</text>
</comment>
<gene>
    <name evidence="4" type="ORF">DXC78_10300</name>
    <name evidence="3" type="ORF">PND82_07655</name>
</gene>
<dbReference type="SUPFAM" id="SSF50151">
    <property type="entry name" value="SacY-like RNA-binding domain"/>
    <property type="match status" value="1"/>
</dbReference>
<dbReference type="SUPFAM" id="SSF63520">
    <property type="entry name" value="PTS-regulatory domain, PRD"/>
    <property type="match status" value="2"/>
</dbReference>
<dbReference type="Gene3D" id="2.30.24.10">
    <property type="entry name" value="CAT RNA-binding domain"/>
    <property type="match status" value="1"/>
</dbReference>
<dbReference type="Pfam" id="PF00874">
    <property type="entry name" value="PRD"/>
    <property type="match status" value="2"/>
</dbReference>
<organism evidence="4 5">
    <name type="scientific">Faecalicoccus pleomorphus</name>
    <dbReference type="NCBI Taxonomy" id="1323"/>
    <lineage>
        <taxon>Bacteria</taxon>
        <taxon>Bacillati</taxon>
        <taxon>Bacillota</taxon>
        <taxon>Erysipelotrichia</taxon>
        <taxon>Erysipelotrichales</taxon>
        <taxon>Erysipelotrichaceae</taxon>
        <taxon>Faecalicoccus</taxon>
    </lineage>
</organism>
<dbReference type="Pfam" id="PF03123">
    <property type="entry name" value="CAT_RBD"/>
    <property type="match status" value="1"/>
</dbReference>
<proteinExistence type="predicted"/>